<evidence type="ECO:0008006" key="6">
    <source>
        <dbReference type="Google" id="ProtNLM"/>
    </source>
</evidence>
<dbReference type="InterPro" id="IPR010332">
    <property type="entry name" value="ATPase_terminase-su_N"/>
</dbReference>
<evidence type="ECO:0000256" key="2">
    <source>
        <dbReference type="SAM" id="MobiDB-lite"/>
    </source>
</evidence>
<accession>A0A0H3AYL1</accession>
<evidence type="ECO:0000313" key="5">
    <source>
        <dbReference type="EMBL" id="ACA67198.1"/>
    </source>
</evidence>
<dbReference type="AlphaFoldDB" id="A0A0H3AYL1"/>
<proteinExistence type="predicted"/>
<dbReference type="Pfam" id="PF17289">
    <property type="entry name" value="Terminase_6C"/>
    <property type="match status" value="1"/>
</dbReference>
<gene>
    <name evidence="5" type="ordered locus">YPK_0897</name>
</gene>
<dbReference type="Pfam" id="PF06056">
    <property type="entry name" value="Terminase_5"/>
    <property type="match status" value="1"/>
</dbReference>
<reference evidence="5" key="1">
    <citation type="submission" date="2008-02" db="EMBL/GenBank/DDBJ databases">
        <title>Complete sequence of Yersinia pseudotuberculosis YPIII.</title>
        <authorList>
            <consortium name="US DOE Joint Genome Institute"/>
            <person name="Challacombe J.F."/>
            <person name="Bruce D."/>
            <person name="Detter J.C."/>
            <person name="Green L."/>
            <person name="Land M."/>
            <person name="Munk C."/>
            <person name="Lindler L.E."/>
            <person name="Nikolich M.P."/>
            <person name="Brettin T."/>
        </authorList>
    </citation>
    <scope>NUCLEOTIDE SEQUENCE</scope>
    <source>
        <strain evidence="5">YPIII</strain>
    </source>
</reference>
<organism evidence="5">
    <name type="scientific">Yersinia pseudotuberculosis serotype O:3 (strain YPIII)</name>
    <dbReference type="NCBI Taxonomy" id="502800"/>
    <lineage>
        <taxon>Bacteria</taxon>
        <taxon>Pseudomonadati</taxon>
        <taxon>Pseudomonadota</taxon>
        <taxon>Gammaproteobacteria</taxon>
        <taxon>Enterobacterales</taxon>
        <taxon>Yersiniaceae</taxon>
        <taxon>Yersinia</taxon>
    </lineage>
</organism>
<name>A0A0H3AYL1_YERPY</name>
<keyword evidence="1" id="KW-1188">Viral release from host cell</keyword>
<evidence type="ECO:0000259" key="3">
    <source>
        <dbReference type="Pfam" id="PF06056"/>
    </source>
</evidence>
<protein>
    <recommendedName>
        <fullName evidence="6">Terminase</fullName>
    </recommendedName>
</protein>
<feature type="region of interest" description="Disordered" evidence="2">
    <location>
        <begin position="113"/>
        <end position="132"/>
    </location>
</feature>
<evidence type="ECO:0000259" key="4">
    <source>
        <dbReference type="Pfam" id="PF17289"/>
    </source>
</evidence>
<dbReference type="EMBL" id="CP000950">
    <property type="protein sequence ID" value="ACA67198.1"/>
    <property type="molecule type" value="Genomic_DNA"/>
</dbReference>
<dbReference type="InterPro" id="IPR027417">
    <property type="entry name" value="P-loop_NTPase"/>
</dbReference>
<dbReference type="PATRIC" id="fig|502800.11.peg.1523"/>
<evidence type="ECO:0000256" key="1">
    <source>
        <dbReference type="ARBA" id="ARBA00022612"/>
    </source>
</evidence>
<dbReference type="KEGG" id="ypy:YPK_0897"/>
<dbReference type="Gene3D" id="3.30.420.240">
    <property type="match status" value="1"/>
</dbReference>
<dbReference type="Pfam" id="PF03237">
    <property type="entry name" value="Terminase_6N"/>
    <property type="match status" value="1"/>
</dbReference>
<sequence>MAKHSQTIIGVARSLYLHRWTPKEIANELNLPNARIIYYWAQKWHWADMLSHESIEEAINRRILVLANRDNKNELELKEIDSLIAQHCKLMAQKSKHTEKLAAIKAQTQGSYASGEEAAARDDNGGGKRKYRKNDISGIQQEELELFAGETLFFYQQYLRANKHHAIRNILKSRQIGATWYFAFEALEDAIMSGDPQIFLSASRAQAEVFRSYIVNIAQQFFGVTLTGNPIRLSNGAELRFLSTNKNTAQSYSGHLYCDEYLWVPNFAKLNEVASAMATHDKWRTTYFSTPSAKTHQGYPFWTGEEWKQGDKQRSKITFPEFDEYRDGGRLCPDGQWRYVITLEDAIDGGFNLADIERLRNKYNRDTFNMLYMCVFVDSGDSVFKFHMLEKCGVDIEMWQDHDFSAPRPFGNREVWGGFDPARSGDTSTFAIIAPPQFEGERFRVLVTFYWQGLNFNYQANQIKELFQRYNMTYIGVDITGIGNGVFELVQNFAMRQAVAIHYGLESKNRLVMKMIDVIESQRIEWDAEAKEIPASFLAIRRTSTAKGGGMTFVADRTKETGHADVFFAIAHAIDNEPLNFEHQRKSTWKTSKAA</sequence>
<dbReference type="InterPro" id="IPR035421">
    <property type="entry name" value="Terminase_6C"/>
</dbReference>
<dbReference type="RefSeq" id="WP_012303680.1">
    <property type="nucleotide sequence ID" value="NZ_CP009792.1"/>
</dbReference>
<feature type="domain" description="Terminase ATPase subunit N-terminal" evidence="3">
    <location>
        <begin position="11"/>
        <end position="65"/>
    </location>
</feature>
<feature type="domain" description="Terminase large subunit gp17-like C-terminal" evidence="4">
    <location>
        <begin position="417"/>
        <end position="576"/>
    </location>
</feature>
<dbReference type="Gene3D" id="3.40.50.300">
    <property type="entry name" value="P-loop containing nucleotide triphosphate hydrolases"/>
    <property type="match status" value="1"/>
</dbReference>